<dbReference type="InterPro" id="IPR040896">
    <property type="entry name" value="RPN5_C"/>
</dbReference>
<keyword evidence="2" id="KW-0647">Proteasome</keyword>
<feature type="domain" description="PCI" evidence="3">
    <location>
        <begin position="242"/>
        <end position="423"/>
    </location>
</feature>
<dbReference type="SUPFAM" id="SSF46785">
    <property type="entry name" value="Winged helix' DNA-binding domain"/>
    <property type="match status" value="1"/>
</dbReference>
<dbReference type="InterPro" id="IPR040134">
    <property type="entry name" value="PSMD12/CSN4"/>
</dbReference>
<dbReference type="Pfam" id="PF18098">
    <property type="entry name" value="RPN5_C"/>
    <property type="match status" value="1"/>
</dbReference>
<dbReference type="Pfam" id="PF01399">
    <property type="entry name" value="PCI"/>
    <property type="match status" value="1"/>
</dbReference>
<accession>A0A7S1TE26</accession>
<dbReference type="GO" id="GO:0005737">
    <property type="term" value="C:cytoplasm"/>
    <property type="evidence" value="ECO:0007669"/>
    <property type="project" value="TreeGrafter"/>
</dbReference>
<gene>
    <name evidence="4" type="ORF">CCAE0312_LOCUS5936</name>
</gene>
<evidence type="ECO:0000313" key="4">
    <source>
        <dbReference type="EMBL" id="CAD9233849.1"/>
    </source>
</evidence>
<name>A0A7S1TE26_9RHOD</name>
<dbReference type="SMART" id="SM00088">
    <property type="entry name" value="PINT"/>
    <property type="match status" value="1"/>
</dbReference>
<dbReference type="FunFam" id="1.10.10.10:FF:000070">
    <property type="entry name" value="26S proteasome non-ATPase regulatory subunit 12"/>
    <property type="match status" value="1"/>
</dbReference>
<sequence>MGKEMENENGLQGEESVMVAKGVFANDPEILRKIEEAKGAGELGAVLEGLLVLERLNRLAAAAPETAEVCVAIVDVCFERKEWGTLCENLVLLSKRRAQLKQAVTRMVTRAMEFLDQTPDPGAKLSLMTTLRDVTSGKIYVELQGARLTRMLAALKEEKGDVTGAAEIMQELQVETFGAMDRREKTDFILEQIRLCLAKRDFIRAGIISKKITAKALADETMIDLKIRFHALMIRIHQRNKEYLEIARAYLAGYETRVVQNDPAAWQYELKLAILFLVLSPSEPMQQHLIHQIRGYKETEALPEFGELLKLFTSDEIVQWPSLKQRFEIPLDQIITSSRELDMNDDEDRLDWRSALHERVVEHNLRVISKYFSRIRISRLAELLNLSEDESEDRLIRQVSDKKALWAKIDRPRGIVAFAREKEPDECLNEWSGSITTLLDTIEKTCHLVHKEFMVHKIEVPE</sequence>
<dbReference type="InterPro" id="IPR036388">
    <property type="entry name" value="WH-like_DNA-bd_sf"/>
</dbReference>
<dbReference type="PANTHER" id="PTHR10855:SF1">
    <property type="entry name" value="26S PROTEASOME NON-ATPASE REGULATORY SUBUNIT 12"/>
    <property type="match status" value="1"/>
</dbReference>
<evidence type="ECO:0000256" key="1">
    <source>
        <dbReference type="ARBA" id="ARBA00006397"/>
    </source>
</evidence>
<organism evidence="4">
    <name type="scientific">Compsopogon caeruleus</name>
    <dbReference type="NCBI Taxonomy" id="31354"/>
    <lineage>
        <taxon>Eukaryota</taxon>
        <taxon>Rhodophyta</taxon>
        <taxon>Compsopogonophyceae</taxon>
        <taxon>Compsopogonales</taxon>
        <taxon>Compsopogonaceae</taxon>
        <taxon>Compsopogon</taxon>
    </lineage>
</organism>
<dbReference type="InterPro" id="IPR000717">
    <property type="entry name" value="PCI_dom"/>
</dbReference>
<protein>
    <recommendedName>
        <fullName evidence="3">PCI domain-containing protein</fullName>
    </recommendedName>
</protein>
<dbReference type="GO" id="GO:0005634">
    <property type="term" value="C:nucleus"/>
    <property type="evidence" value="ECO:0007669"/>
    <property type="project" value="UniProtKB-ARBA"/>
</dbReference>
<dbReference type="PANTHER" id="PTHR10855">
    <property type="entry name" value="26S PROTEASOME NON-ATPASE REGULATORY SUBUNIT 12/COP9 SIGNALOSOME COMPLEX SUBUNIT 4"/>
    <property type="match status" value="1"/>
</dbReference>
<evidence type="ECO:0000259" key="3">
    <source>
        <dbReference type="PROSITE" id="PS50250"/>
    </source>
</evidence>
<proteinExistence type="inferred from homology"/>
<dbReference type="Pfam" id="PF22241">
    <property type="entry name" value="PSMD12-CSN4_N"/>
    <property type="match status" value="1"/>
</dbReference>
<dbReference type="InterPro" id="IPR036390">
    <property type="entry name" value="WH_DNA-bd_sf"/>
</dbReference>
<dbReference type="PROSITE" id="PS50250">
    <property type="entry name" value="PCI"/>
    <property type="match status" value="1"/>
</dbReference>
<dbReference type="GO" id="GO:0008541">
    <property type="term" value="C:proteasome regulatory particle, lid subcomplex"/>
    <property type="evidence" value="ECO:0007669"/>
    <property type="project" value="TreeGrafter"/>
</dbReference>
<evidence type="ECO:0000256" key="2">
    <source>
        <dbReference type="ARBA" id="ARBA00022942"/>
    </source>
</evidence>
<reference evidence="4" key="1">
    <citation type="submission" date="2021-01" db="EMBL/GenBank/DDBJ databases">
        <authorList>
            <person name="Corre E."/>
            <person name="Pelletier E."/>
            <person name="Niang G."/>
            <person name="Scheremetjew M."/>
            <person name="Finn R."/>
            <person name="Kale V."/>
            <person name="Holt S."/>
            <person name="Cochrane G."/>
            <person name="Meng A."/>
            <person name="Brown T."/>
            <person name="Cohen L."/>
        </authorList>
    </citation>
    <scope>NUCLEOTIDE SEQUENCE</scope>
    <source>
        <strain evidence="4">SAG 36.94</strain>
    </source>
</reference>
<dbReference type="Gene3D" id="1.10.10.10">
    <property type="entry name" value="Winged helix-like DNA-binding domain superfamily/Winged helix DNA-binding domain"/>
    <property type="match status" value="1"/>
</dbReference>
<dbReference type="EMBL" id="HBGH01010708">
    <property type="protein sequence ID" value="CAD9233849.1"/>
    <property type="molecule type" value="Transcribed_RNA"/>
</dbReference>
<dbReference type="InterPro" id="IPR054559">
    <property type="entry name" value="PSMD12-CSN4-like_N"/>
</dbReference>
<comment type="similarity">
    <text evidence="1">Belongs to the proteasome subunit p55 family.</text>
</comment>
<dbReference type="AlphaFoldDB" id="A0A7S1TE26"/>